<dbReference type="RefSeq" id="WP_213413462.1">
    <property type="nucleotide sequence ID" value="NZ_BOVK01000053.1"/>
</dbReference>
<gene>
    <name evidence="3" type="ORF">XYCOK13_34680</name>
</gene>
<proteinExistence type="predicted"/>
<keyword evidence="1" id="KW-1133">Transmembrane helix</keyword>
<dbReference type="AlphaFoldDB" id="A0A8J4H7X9"/>
<accession>A0A8J4H7X9</accession>
<dbReference type="EMBL" id="BOVK01000053">
    <property type="protein sequence ID" value="GIQ70644.1"/>
    <property type="molecule type" value="Genomic_DNA"/>
</dbReference>
<protein>
    <recommendedName>
        <fullName evidence="2">7TM-DISM receptor extracellular domain-containing protein</fullName>
    </recommendedName>
</protein>
<dbReference type="Pfam" id="PF07695">
    <property type="entry name" value="7TMR-DISM_7TM"/>
    <property type="match status" value="1"/>
</dbReference>
<comment type="caution">
    <text evidence="3">The sequence shown here is derived from an EMBL/GenBank/DDBJ whole genome shotgun (WGS) entry which is preliminary data.</text>
</comment>
<dbReference type="Proteomes" id="UP000677918">
    <property type="component" value="Unassembled WGS sequence"/>
</dbReference>
<reference evidence="3" key="1">
    <citation type="submission" date="2021-04" db="EMBL/GenBank/DDBJ databases">
        <title>Draft genome sequence of Xylanibacillus composti strain K13.</title>
        <authorList>
            <person name="Uke A."/>
            <person name="Chhe C."/>
            <person name="Baramee S."/>
            <person name="Kosugi A."/>
        </authorList>
    </citation>
    <scope>NUCLEOTIDE SEQUENCE</scope>
    <source>
        <strain evidence="3">K13</strain>
    </source>
</reference>
<feature type="transmembrane region" description="Helical" evidence="1">
    <location>
        <begin position="7"/>
        <end position="28"/>
    </location>
</feature>
<evidence type="ECO:0000259" key="2">
    <source>
        <dbReference type="Pfam" id="PF07695"/>
    </source>
</evidence>
<keyword evidence="1" id="KW-0472">Membrane</keyword>
<evidence type="ECO:0000313" key="3">
    <source>
        <dbReference type="EMBL" id="GIQ70644.1"/>
    </source>
</evidence>
<evidence type="ECO:0000313" key="4">
    <source>
        <dbReference type="Proteomes" id="UP000677918"/>
    </source>
</evidence>
<feature type="transmembrane region" description="Helical" evidence="1">
    <location>
        <begin position="180"/>
        <end position="200"/>
    </location>
</feature>
<feature type="transmembrane region" description="Helical" evidence="1">
    <location>
        <begin position="207"/>
        <end position="231"/>
    </location>
</feature>
<keyword evidence="1" id="KW-0812">Transmembrane</keyword>
<feature type="transmembrane region" description="Helical" evidence="1">
    <location>
        <begin position="269"/>
        <end position="293"/>
    </location>
</feature>
<keyword evidence="4" id="KW-1185">Reference proteome</keyword>
<feature type="transmembrane region" description="Helical" evidence="1">
    <location>
        <begin position="299"/>
        <end position="319"/>
    </location>
</feature>
<organism evidence="3 4">
    <name type="scientific">Xylanibacillus composti</name>
    <dbReference type="NCBI Taxonomy" id="1572762"/>
    <lineage>
        <taxon>Bacteria</taxon>
        <taxon>Bacillati</taxon>
        <taxon>Bacillota</taxon>
        <taxon>Bacilli</taxon>
        <taxon>Bacillales</taxon>
        <taxon>Paenibacillaceae</taxon>
        <taxon>Xylanibacillus</taxon>
    </lineage>
</organism>
<evidence type="ECO:0000256" key="1">
    <source>
        <dbReference type="SAM" id="Phobius"/>
    </source>
</evidence>
<dbReference type="InterPro" id="IPR011623">
    <property type="entry name" value="7TMR_DISM_rcpt_extracell_dom1"/>
</dbReference>
<name>A0A8J4H7X9_9BACL</name>
<feature type="transmembrane region" description="Helical" evidence="1">
    <location>
        <begin position="237"/>
        <end position="257"/>
    </location>
</feature>
<sequence length="332" mass="36825">MRGKGRFSLLAWCLVCAVVIFIFVPNLLMEQSGRMDHHRAPLAAIGDMAISTGPDRPEADDWMSLDAASAGLNGYEGTVWLKGTLPELDWRSPHLFFTGMNEFEVFLDGALIFQFHPDNAHRHTNPMKLIHPAAISPQDAGKQLLIRTEWGRSIMTGNDVVIIGEPDQVMYTLIQSEFTVLIYSLLSWAAGTVGLLLFVLRKEKLYGWFSLFGLSMGLTLLWSCRSLQWFFEMESVYYWQLLLPPVAIWAGAGFYSHAMEVDRQPFVRLVLRMLVLYLAVVAAAALLVPGFYLGFALPSIAVMSCIGFGCGVVALAVFARMNGGGGRHSRLG</sequence>
<feature type="domain" description="7TM-DISM receptor extracellular" evidence="2">
    <location>
        <begin position="181"/>
        <end position="315"/>
    </location>
</feature>